<gene>
    <name evidence="1" type="ORF">VXS06_04865</name>
</gene>
<keyword evidence="2" id="KW-1185">Reference proteome</keyword>
<evidence type="ECO:0000313" key="1">
    <source>
        <dbReference type="EMBL" id="MEC6831093.1"/>
    </source>
</evidence>
<name>A0ABU6L4I1_9GAMM</name>
<dbReference type="Proteomes" id="UP001306119">
    <property type="component" value="Unassembled WGS sequence"/>
</dbReference>
<accession>A0ABU6L4I1</accession>
<dbReference type="EMBL" id="JAYXUG010000002">
    <property type="protein sequence ID" value="MEC6831093.1"/>
    <property type="molecule type" value="Genomic_DNA"/>
</dbReference>
<evidence type="ECO:0000313" key="2">
    <source>
        <dbReference type="Proteomes" id="UP001306119"/>
    </source>
</evidence>
<comment type="caution">
    <text evidence="1">The sequence shown here is derived from an EMBL/GenBank/DDBJ whole genome shotgun (WGS) entry which is preliminary data.</text>
</comment>
<organism evidence="1 2">
    <name type="scientific">Photobacterium toruni</name>
    <dbReference type="NCBI Taxonomy" id="1935446"/>
    <lineage>
        <taxon>Bacteria</taxon>
        <taxon>Pseudomonadati</taxon>
        <taxon>Pseudomonadota</taxon>
        <taxon>Gammaproteobacteria</taxon>
        <taxon>Vibrionales</taxon>
        <taxon>Vibrionaceae</taxon>
        <taxon>Photobacterium</taxon>
    </lineage>
</organism>
<sequence>MLIEACLSHTDQNEVRASYDRSDYLEQRKEIMCWWSAYIEETAQDSFFMNKE</sequence>
<reference evidence="1 2" key="1">
    <citation type="submission" date="2024-01" db="EMBL/GenBank/DDBJ databases">
        <title>Active colonisers of the gastrointestinal tract of Atlantic salmon farmed in a warm water region.</title>
        <authorList>
            <person name="Bowman J.P."/>
        </authorList>
    </citation>
    <scope>NUCLEOTIDE SEQUENCE [LARGE SCALE GENOMIC DNA]</scope>
    <source>
        <strain evidence="1 2">S3MW1</strain>
    </source>
</reference>
<dbReference type="RefSeq" id="WP_235860465.1">
    <property type="nucleotide sequence ID" value="NZ_JAYXUG010000002.1"/>
</dbReference>
<proteinExistence type="predicted"/>
<protein>
    <recommendedName>
        <fullName evidence="3">Prophage CP4-57 integrase</fullName>
    </recommendedName>
</protein>
<evidence type="ECO:0008006" key="3">
    <source>
        <dbReference type="Google" id="ProtNLM"/>
    </source>
</evidence>